<dbReference type="PANTHER" id="PTHR33376">
    <property type="match status" value="1"/>
</dbReference>
<keyword evidence="7" id="KW-1185">Reference proteome</keyword>
<dbReference type="Proteomes" id="UP001595387">
    <property type="component" value="Unassembled WGS sequence"/>
</dbReference>
<dbReference type="RefSeq" id="WP_390303754.1">
    <property type="nucleotide sequence ID" value="NZ_JBHRRZ010000008.1"/>
</dbReference>
<dbReference type="NCBIfam" id="TIGR00787">
    <property type="entry name" value="dctP"/>
    <property type="match status" value="1"/>
</dbReference>
<comment type="caution">
    <text evidence="6">The sequence shown here is derived from an EMBL/GenBank/DDBJ whole genome shotgun (WGS) entry which is preliminary data.</text>
</comment>
<dbReference type="InterPro" id="IPR038404">
    <property type="entry name" value="TRAP_DctP_sf"/>
</dbReference>
<accession>A0ABV7A3V2</accession>
<evidence type="ECO:0000256" key="1">
    <source>
        <dbReference type="ARBA" id="ARBA00009023"/>
    </source>
</evidence>
<dbReference type="PIRSF" id="PIRSF006470">
    <property type="entry name" value="DctB"/>
    <property type="match status" value="1"/>
</dbReference>
<sequence length="329" mass="36784">MKKVFTVLMVSLFLVVSACSDGASGGSDNVELSVAHIFPDSHPGGIFLEKLAEELDSATNGEVTLQVNHNAVLGSEADQMEQMQAGNLDMALFYATSNFQAFDPALAVEELPFIFSDVAHARKAYEGEYGDKVKEMVKEYDFEIISYWENGFRHFTNNTRPIFEPSDMDGIRFRSSEIPLRLEMFDLLGANAVSMGFDELFTGLQQGTVDGQENPLVTIDSANFAEVQQYLSLSGHIYNSAPLTMSTNSLSKLTDEQKETLFSIAEELKIEQQNMLDERNEELEQKLTEQGMEINETNRESFVDAVQPLWDSFAKENGDELMNLIIDSE</sequence>
<dbReference type="InterPro" id="IPR004682">
    <property type="entry name" value="TRAP_DctP"/>
</dbReference>
<evidence type="ECO:0000256" key="5">
    <source>
        <dbReference type="SAM" id="SignalP"/>
    </source>
</evidence>
<feature type="chain" id="PRO_5046319765" evidence="5">
    <location>
        <begin position="24"/>
        <end position="329"/>
    </location>
</feature>
<keyword evidence="4" id="KW-0175">Coiled coil</keyword>
<comment type="similarity">
    <text evidence="1">Belongs to the bacterial solute-binding protein 7 family.</text>
</comment>
<gene>
    <name evidence="6" type="ORF">ACFODW_04775</name>
</gene>
<evidence type="ECO:0000256" key="2">
    <source>
        <dbReference type="ARBA" id="ARBA00022448"/>
    </source>
</evidence>
<dbReference type="EMBL" id="JBHRRZ010000008">
    <property type="protein sequence ID" value="MFC2947665.1"/>
    <property type="molecule type" value="Genomic_DNA"/>
</dbReference>
<dbReference type="NCBIfam" id="NF037995">
    <property type="entry name" value="TRAP_S1"/>
    <property type="match status" value="1"/>
</dbReference>
<protein>
    <submittedName>
        <fullName evidence="6">DctP family TRAP transporter solute-binding subunit</fullName>
    </submittedName>
</protein>
<feature type="signal peptide" evidence="5">
    <location>
        <begin position="1"/>
        <end position="23"/>
    </location>
</feature>
<proteinExistence type="inferred from homology"/>
<evidence type="ECO:0000313" key="6">
    <source>
        <dbReference type="EMBL" id="MFC2947665.1"/>
    </source>
</evidence>
<keyword evidence="3 5" id="KW-0732">Signal</keyword>
<dbReference type="Gene3D" id="3.40.190.170">
    <property type="entry name" value="Bacterial extracellular solute-binding protein, family 7"/>
    <property type="match status" value="1"/>
</dbReference>
<organism evidence="6 7">
    <name type="scientific">Virgibacillus sediminis</name>
    <dbReference type="NCBI Taxonomy" id="202260"/>
    <lineage>
        <taxon>Bacteria</taxon>
        <taxon>Bacillati</taxon>
        <taxon>Bacillota</taxon>
        <taxon>Bacilli</taxon>
        <taxon>Bacillales</taxon>
        <taxon>Bacillaceae</taxon>
        <taxon>Virgibacillus</taxon>
    </lineage>
</organism>
<dbReference type="InterPro" id="IPR018389">
    <property type="entry name" value="DctP_fam"/>
</dbReference>
<reference evidence="7" key="1">
    <citation type="journal article" date="2019" name="Int. J. Syst. Evol. Microbiol.">
        <title>The Global Catalogue of Microorganisms (GCM) 10K type strain sequencing project: providing services to taxonomists for standard genome sequencing and annotation.</title>
        <authorList>
            <consortium name="The Broad Institute Genomics Platform"/>
            <consortium name="The Broad Institute Genome Sequencing Center for Infectious Disease"/>
            <person name="Wu L."/>
            <person name="Ma J."/>
        </authorList>
    </citation>
    <scope>NUCLEOTIDE SEQUENCE [LARGE SCALE GENOMIC DNA]</scope>
    <source>
        <strain evidence="7">KCTC 13193</strain>
    </source>
</reference>
<evidence type="ECO:0000313" key="7">
    <source>
        <dbReference type="Proteomes" id="UP001595387"/>
    </source>
</evidence>
<name>A0ABV7A3V2_9BACI</name>
<keyword evidence="2" id="KW-0813">Transport</keyword>
<evidence type="ECO:0000256" key="4">
    <source>
        <dbReference type="SAM" id="Coils"/>
    </source>
</evidence>
<evidence type="ECO:0000256" key="3">
    <source>
        <dbReference type="ARBA" id="ARBA00022729"/>
    </source>
</evidence>
<dbReference type="PROSITE" id="PS51257">
    <property type="entry name" value="PROKAR_LIPOPROTEIN"/>
    <property type="match status" value="1"/>
</dbReference>
<feature type="coiled-coil region" evidence="4">
    <location>
        <begin position="265"/>
        <end position="300"/>
    </location>
</feature>
<dbReference type="Pfam" id="PF03480">
    <property type="entry name" value="DctP"/>
    <property type="match status" value="1"/>
</dbReference>
<dbReference type="PANTHER" id="PTHR33376:SF7">
    <property type="entry name" value="C4-DICARBOXYLATE-BINDING PROTEIN DCTB"/>
    <property type="match status" value="1"/>
</dbReference>